<dbReference type="Gene3D" id="1.10.8.60">
    <property type="match status" value="1"/>
</dbReference>
<dbReference type="KEGG" id="mri:Mal4_30470"/>
<dbReference type="Pfam" id="PF13654">
    <property type="entry name" value="AAA_32"/>
    <property type="match status" value="1"/>
</dbReference>
<dbReference type="InterPro" id="IPR020568">
    <property type="entry name" value="Ribosomal_Su5_D2-typ_SF"/>
</dbReference>
<reference evidence="5 6" key="1">
    <citation type="submission" date="2019-02" db="EMBL/GenBank/DDBJ databases">
        <title>Deep-cultivation of Planctomycetes and their phenomic and genomic characterization uncovers novel biology.</title>
        <authorList>
            <person name="Wiegand S."/>
            <person name="Jogler M."/>
            <person name="Boedeker C."/>
            <person name="Pinto D."/>
            <person name="Vollmers J."/>
            <person name="Rivas-Marin E."/>
            <person name="Kohn T."/>
            <person name="Peeters S.H."/>
            <person name="Heuer A."/>
            <person name="Rast P."/>
            <person name="Oberbeckmann S."/>
            <person name="Bunk B."/>
            <person name="Jeske O."/>
            <person name="Meyerdierks A."/>
            <person name="Storesund J.E."/>
            <person name="Kallscheuer N."/>
            <person name="Luecker S."/>
            <person name="Lage O.M."/>
            <person name="Pohl T."/>
            <person name="Merkel B.J."/>
            <person name="Hornburger P."/>
            <person name="Mueller R.-W."/>
            <person name="Bruemmer F."/>
            <person name="Labrenz M."/>
            <person name="Spormann A.M."/>
            <person name="Op den Camp H."/>
            <person name="Overmann J."/>
            <person name="Amann R."/>
            <person name="Jetten M.S.M."/>
            <person name="Mascher T."/>
            <person name="Medema M.H."/>
            <person name="Devos D.P."/>
            <person name="Kaster A.-K."/>
            <person name="Ovreas L."/>
            <person name="Rohde M."/>
            <person name="Galperin M.Y."/>
            <person name="Jogler C."/>
        </authorList>
    </citation>
    <scope>NUCLEOTIDE SEQUENCE [LARGE SCALE GENOMIC DNA]</scope>
    <source>
        <strain evidence="5 6">Mal4</strain>
    </source>
</reference>
<dbReference type="PANTHER" id="PTHR10046">
    <property type="entry name" value="ATP DEPENDENT LON PROTEASE FAMILY MEMBER"/>
    <property type="match status" value="1"/>
</dbReference>
<sequence>MTDSPGRYELSFDDVRFQIAPDQFGFEDTSQLKPLDEIIGQPRALEALDLGVGIRHQDYHIFAAGMTGTGKLDLLQQAVCERITSHTPPVDWVYLNNFEEPDRPLAISLNPGEGVKLRDAMENLVETLVNALPKAFREEDFGKEKDRLRQEYRKRGEAVFNELETLAKEHNMTVKQLPDGEILFIPLKEGRPMTQEEVQQLSPDELADLESHQEQLVETAAKVLEQQTDIQKELTSDVREVARKFARRLVEPLISAIARQFDNERLQKWFETLKNDIIEHLDRFREVEKMPPNKLQALLEGHELHEQQRFMDYQVNVVIDNSTRDRPPVIIENAPNYRNLFGTIERVVDRHGRVTTNFTRIKPGSLLRANGGYLVFDITDALGEPFVWKELKRTLKSGQVEIETYDPFSMFTVSALKPDPIPLDVKLVAAGPPLIYHLLCLYDEDFSRVFRVKADFDVEITRDSDAGQLYGQFVRKLSDTEGLLPFTADAVAELVISGARLTDDRGKISTEFTHVGDIARESDYWARRDGAEQVDSEHVRQAHEKRIFRSNLVATKIRELISDGTLIFDLDGTAIGQINGLAVANLGDYSFGRPSRVTASVGIGASGLINIERESRLSGRTYDKGLLIIDGYIRNKYAKKHPITLSASIAMEQSYGGIDGDSASVTELLCLLSAVGGIPLRQDIAVTGSINQWGEVQAIGGVNEKVEGFFDVCRETGMTGTQGVCIPHSNVKNLVLRPDVVSAIEEGQFHVWAVKTLDEAAELFTGLPAGAIDDSDTFHGKVADRLELMIDTLKKQPTSSGSHLLWTPGMPTGLPPDPRPPLPGDEGR</sequence>
<dbReference type="Pfam" id="PF05362">
    <property type="entry name" value="Lon_C"/>
    <property type="match status" value="1"/>
</dbReference>
<dbReference type="EC" id="3.4.21.53" evidence="2"/>
<evidence type="ECO:0000256" key="2">
    <source>
        <dbReference type="PROSITE-ProRule" id="PRU01122"/>
    </source>
</evidence>
<protein>
    <recommendedName>
        <fullName evidence="2">endopeptidase La</fullName>
        <ecNumber evidence="2">3.4.21.53</ecNumber>
    </recommendedName>
</protein>
<evidence type="ECO:0000256" key="1">
    <source>
        <dbReference type="ARBA" id="ARBA00022670"/>
    </source>
</evidence>
<feature type="active site" evidence="2">
    <location>
        <position position="705"/>
    </location>
</feature>
<evidence type="ECO:0000313" key="6">
    <source>
        <dbReference type="Proteomes" id="UP000320496"/>
    </source>
</evidence>
<dbReference type="InterPro" id="IPR027065">
    <property type="entry name" value="Lon_Prtase"/>
</dbReference>
<evidence type="ECO:0000313" key="5">
    <source>
        <dbReference type="EMBL" id="QDU38717.1"/>
    </source>
</evidence>
<dbReference type="InterPro" id="IPR014721">
    <property type="entry name" value="Ribsml_uS5_D2-typ_fold_subgr"/>
</dbReference>
<dbReference type="PRINTS" id="PR00830">
    <property type="entry name" value="ENDOLAPTASE"/>
</dbReference>
<dbReference type="InterPro" id="IPR046844">
    <property type="entry name" value="Lon-like_helical"/>
</dbReference>
<feature type="region of interest" description="Disordered" evidence="3">
    <location>
        <begin position="797"/>
        <end position="828"/>
    </location>
</feature>
<evidence type="ECO:0000259" key="4">
    <source>
        <dbReference type="PROSITE" id="PS51786"/>
    </source>
</evidence>
<dbReference type="GO" id="GO:0030163">
    <property type="term" value="P:protein catabolic process"/>
    <property type="evidence" value="ECO:0007669"/>
    <property type="project" value="InterPro"/>
</dbReference>
<dbReference type="PROSITE" id="PS51786">
    <property type="entry name" value="LON_PROTEOLYTIC"/>
    <property type="match status" value="1"/>
</dbReference>
<dbReference type="RefSeq" id="WP_145369972.1">
    <property type="nucleotide sequence ID" value="NZ_CP036275.1"/>
</dbReference>
<comment type="similarity">
    <text evidence="2">Belongs to the peptidase S16 family.</text>
</comment>
<feature type="active site" evidence="2">
    <location>
        <position position="662"/>
    </location>
</feature>
<dbReference type="Pfam" id="PF20436">
    <property type="entry name" value="LonB_AAA-LID"/>
    <property type="match status" value="1"/>
</dbReference>
<dbReference type="SUPFAM" id="SSF54211">
    <property type="entry name" value="Ribosomal protein S5 domain 2-like"/>
    <property type="match status" value="1"/>
</dbReference>
<keyword evidence="2 5" id="KW-0378">Hydrolase</keyword>
<dbReference type="InterPro" id="IPR041699">
    <property type="entry name" value="AAA_32"/>
</dbReference>
<keyword evidence="6" id="KW-1185">Reference proteome</keyword>
<proteinExistence type="inferred from homology"/>
<dbReference type="EMBL" id="CP036275">
    <property type="protein sequence ID" value="QDU38717.1"/>
    <property type="molecule type" value="Genomic_DNA"/>
</dbReference>
<feature type="compositionally biased region" description="Pro residues" evidence="3">
    <location>
        <begin position="813"/>
        <end position="828"/>
    </location>
</feature>
<dbReference type="Gene3D" id="3.30.230.10">
    <property type="match status" value="1"/>
</dbReference>
<dbReference type="OrthoDB" id="9758568at2"/>
<dbReference type="InterPro" id="IPR046843">
    <property type="entry name" value="LonB_AAA-LID"/>
</dbReference>
<dbReference type="Gene3D" id="3.40.50.300">
    <property type="entry name" value="P-loop containing nucleotide triphosphate hydrolases"/>
    <property type="match status" value="2"/>
</dbReference>
<dbReference type="GO" id="GO:0006508">
    <property type="term" value="P:proteolysis"/>
    <property type="evidence" value="ECO:0007669"/>
    <property type="project" value="UniProtKB-KW"/>
</dbReference>
<accession>A0A517Z8B3</accession>
<gene>
    <name evidence="5" type="primary">lon</name>
    <name evidence="5" type="ORF">Mal4_30470</name>
</gene>
<comment type="catalytic activity">
    <reaction evidence="2">
        <text>Hydrolysis of proteins in presence of ATP.</text>
        <dbReference type="EC" id="3.4.21.53"/>
    </reaction>
</comment>
<dbReference type="GO" id="GO:0004252">
    <property type="term" value="F:serine-type endopeptidase activity"/>
    <property type="evidence" value="ECO:0007669"/>
    <property type="project" value="UniProtKB-UniRule"/>
</dbReference>
<dbReference type="InterPro" id="IPR027417">
    <property type="entry name" value="P-loop_NTPase"/>
</dbReference>
<dbReference type="Proteomes" id="UP000320496">
    <property type="component" value="Chromosome"/>
</dbReference>
<feature type="domain" description="Lon proteolytic" evidence="4">
    <location>
        <begin position="572"/>
        <end position="767"/>
    </location>
</feature>
<dbReference type="GO" id="GO:0004176">
    <property type="term" value="F:ATP-dependent peptidase activity"/>
    <property type="evidence" value="ECO:0007669"/>
    <property type="project" value="UniProtKB-UniRule"/>
</dbReference>
<dbReference type="InterPro" id="IPR008269">
    <property type="entry name" value="Lon_proteolytic"/>
</dbReference>
<organism evidence="5 6">
    <name type="scientific">Maioricimonas rarisocia</name>
    <dbReference type="NCBI Taxonomy" id="2528026"/>
    <lineage>
        <taxon>Bacteria</taxon>
        <taxon>Pseudomonadati</taxon>
        <taxon>Planctomycetota</taxon>
        <taxon>Planctomycetia</taxon>
        <taxon>Planctomycetales</taxon>
        <taxon>Planctomycetaceae</taxon>
        <taxon>Maioricimonas</taxon>
    </lineage>
</organism>
<keyword evidence="2" id="KW-0720">Serine protease</keyword>
<keyword evidence="1 2" id="KW-0645">Protease</keyword>
<dbReference type="AlphaFoldDB" id="A0A517Z8B3"/>
<evidence type="ECO:0000256" key="3">
    <source>
        <dbReference type="SAM" id="MobiDB-lite"/>
    </source>
</evidence>
<dbReference type="Pfam" id="PF20437">
    <property type="entry name" value="LonC_helical"/>
    <property type="match status" value="1"/>
</dbReference>
<name>A0A517Z8B3_9PLAN</name>
<dbReference type="GO" id="GO:0005524">
    <property type="term" value="F:ATP binding"/>
    <property type="evidence" value="ECO:0007669"/>
    <property type="project" value="InterPro"/>
</dbReference>
<dbReference type="SUPFAM" id="SSF52540">
    <property type="entry name" value="P-loop containing nucleoside triphosphate hydrolases"/>
    <property type="match status" value="1"/>
</dbReference>